<dbReference type="PANTHER" id="PTHR10192:SF5">
    <property type="entry name" value="GEPHYRIN"/>
    <property type="match status" value="1"/>
</dbReference>
<dbReference type="NCBIfam" id="NF045515">
    <property type="entry name" value="Glp_gephyrin"/>
    <property type="match status" value="1"/>
</dbReference>
<reference evidence="15 16" key="1">
    <citation type="submission" date="2014-06" db="EMBL/GenBank/DDBJ databases">
        <title>Draft genome sequence of Paenibacillus sp. MSt1.</title>
        <authorList>
            <person name="Aw Y.K."/>
            <person name="Ong K.S."/>
            <person name="Gan H.M."/>
            <person name="Lee S.M."/>
        </authorList>
    </citation>
    <scope>NUCLEOTIDE SEQUENCE [LARGE SCALE GENOMIC DNA]</scope>
    <source>
        <strain evidence="15 16">MSt1</strain>
    </source>
</reference>
<evidence type="ECO:0000256" key="5">
    <source>
        <dbReference type="ARBA" id="ARBA00013269"/>
    </source>
</evidence>
<evidence type="ECO:0000256" key="10">
    <source>
        <dbReference type="ARBA" id="ARBA00022842"/>
    </source>
</evidence>
<evidence type="ECO:0000256" key="3">
    <source>
        <dbReference type="ARBA" id="ARBA00005046"/>
    </source>
</evidence>
<dbReference type="OrthoDB" id="9804758at2"/>
<organism evidence="15 16">
    <name type="scientific">Paenibacillus tyrfis</name>
    <dbReference type="NCBI Taxonomy" id="1501230"/>
    <lineage>
        <taxon>Bacteria</taxon>
        <taxon>Bacillati</taxon>
        <taxon>Bacillota</taxon>
        <taxon>Bacilli</taxon>
        <taxon>Bacillales</taxon>
        <taxon>Paenibacillaceae</taxon>
        <taxon>Paenibacillus</taxon>
    </lineage>
</organism>
<dbReference type="FunFam" id="3.40.980.10:FF:000004">
    <property type="entry name" value="Molybdopterin molybdenumtransferase"/>
    <property type="match status" value="1"/>
</dbReference>
<dbReference type="Proteomes" id="UP000028123">
    <property type="component" value="Unassembled WGS sequence"/>
</dbReference>
<evidence type="ECO:0000259" key="14">
    <source>
        <dbReference type="SMART" id="SM00852"/>
    </source>
</evidence>
<dbReference type="EMBL" id="JNVM01000025">
    <property type="protein sequence ID" value="KEQ23134.1"/>
    <property type="molecule type" value="Genomic_DNA"/>
</dbReference>
<dbReference type="Gene3D" id="3.90.105.10">
    <property type="entry name" value="Molybdopterin biosynthesis moea protein, domain 2"/>
    <property type="match status" value="1"/>
</dbReference>
<dbReference type="GO" id="GO:0005829">
    <property type="term" value="C:cytosol"/>
    <property type="evidence" value="ECO:0007669"/>
    <property type="project" value="TreeGrafter"/>
</dbReference>
<dbReference type="SUPFAM" id="SSF63867">
    <property type="entry name" value="MoeA C-terminal domain-like"/>
    <property type="match status" value="1"/>
</dbReference>
<dbReference type="NCBIfam" id="TIGR00177">
    <property type="entry name" value="molyb_syn"/>
    <property type="match status" value="1"/>
</dbReference>
<dbReference type="SMART" id="SM00852">
    <property type="entry name" value="MoCF_biosynth"/>
    <property type="match status" value="1"/>
</dbReference>
<keyword evidence="10 13" id="KW-0460">Magnesium</keyword>
<comment type="catalytic activity">
    <reaction evidence="12">
        <text>adenylyl-molybdopterin + molybdate = Mo-molybdopterin + AMP + H(+)</text>
        <dbReference type="Rhea" id="RHEA:35047"/>
        <dbReference type="ChEBI" id="CHEBI:15378"/>
        <dbReference type="ChEBI" id="CHEBI:36264"/>
        <dbReference type="ChEBI" id="CHEBI:62727"/>
        <dbReference type="ChEBI" id="CHEBI:71302"/>
        <dbReference type="ChEBI" id="CHEBI:456215"/>
        <dbReference type="EC" id="2.10.1.1"/>
    </reaction>
</comment>
<dbReference type="InterPro" id="IPR005111">
    <property type="entry name" value="MoeA_C_domain_IV"/>
</dbReference>
<accession>A0A081NXG1</accession>
<evidence type="ECO:0000256" key="9">
    <source>
        <dbReference type="ARBA" id="ARBA00022723"/>
    </source>
</evidence>
<evidence type="ECO:0000256" key="2">
    <source>
        <dbReference type="ARBA" id="ARBA00002901"/>
    </source>
</evidence>
<dbReference type="SUPFAM" id="SSF53218">
    <property type="entry name" value="Molybdenum cofactor biosynthesis proteins"/>
    <property type="match status" value="1"/>
</dbReference>
<dbReference type="InterPro" id="IPR038987">
    <property type="entry name" value="MoeA-like"/>
</dbReference>
<name>A0A081NXG1_9BACL</name>
<dbReference type="Gene3D" id="3.40.980.10">
    <property type="entry name" value="MoaB/Mog-like domain"/>
    <property type="match status" value="1"/>
</dbReference>
<dbReference type="InterPro" id="IPR036425">
    <property type="entry name" value="MoaB/Mog-like_dom_sf"/>
</dbReference>
<dbReference type="InterPro" id="IPR001453">
    <property type="entry name" value="MoaB/Mog_dom"/>
</dbReference>
<dbReference type="Pfam" id="PF03454">
    <property type="entry name" value="MoeA_C"/>
    <property type="match status" value="1"/>
</dbReference>
<dbReference type="Gene3D" id="2.170.190.11">
    <property type="entry name" value="Molybdopterin biosynthesis moea protein, domain 3"/>
    <property type="match status" value="1"/>
</dbReference>
<evidence type="ECO:0000256" key="13">
    <source>
        <dbReference type="RuleBase" id="RU365090"/>
    </source>
</evidence>
<comment type="similarity">
    <text evidence="4 13">Belongs to the MoeA family.</text>
</comment>
<comment type="caution">
    <text evidence="15">The sequence shown here is derived from an EMBL/GenBank/DDBJ whole genome shotgun (WGS) entry which is preliminary data.</text>
</comment>
<dbReference type="CDD" id="cd00887">
    <property type="entry name" value="MoeA"/>
    <property type="match status" value="1"/>
</dbReference>
<evidence type="ECO:0000256" key="12">
    <source>
        <dbReference type="ARBA" id="ARBA00047317"/>
    </source>
</evidence>
<evidence type="ECO:0000256" key="4">
    <source>
        <dbReference type="ARBA" id="ARBA00010763"/>
    </source>
</evidence>
<dbReference type="RefSeq" id="WP_036689694.1">
    <property type="nucleotide sequence ID" value="NZ_JNVM01000025.1"/>
</dbReference>
<keyword evidence="11 13" id="KW-0501">Molybdenum cofactor biosynthesis</keyword>
<evidence type="ECO:0000313" key="16">
    <source>
        <dbReference type="Proteomes" id="UP000028123"/>
    </source>
</evidence>
<evidence type="ECO:0000256" key="6">
    <source>
        <dbReference type="ARBA" id="ARBA00021108"/>
    </source>
</evidence>
<dbReference type="GO" id="GO:0046872">
    <property type="term" value="F:metal ion binding"/>
    <property type="evidence" value="ECO:0007669"/>
    <property type="project" value="UniProtKB-UniRule"/>
</dbReference>
<comment type="pathway">
    <text evidence="3 13">Cofactor biosynthesis; molybdopterin biosynthesis.</text>
</comment>
<keyword evidence="9 13" id="KW-0479">Metal-binding</keyword>
<protein>
    <recommendedName>
        <fullName evidence="6 13">Molybdopterin molybdenumtransferase</fullName>
        <ecNumber evidence="5 13">2.10.1.1</ecNumber>
    </recommendedName>
</protein>
<evidence type="ECO:0000256" key="11">
    <source>
        <dbReference type="ARBA" id="ARBA00023150"/>
    </source>
</evidence>
<dbReference type="FunFam" id="2.170.190.11:FF:000001">
    <property type="entry name" value="Molybdopterin molybdenumtransferase"/>
    <property type="match status" value="1"/>
</dbReference>
<sequence length="418" mass="44135">MNDLKFGRQTISLEEAQRRVLRHVLLQETEEVPLFEAYGRRLAENVCAGSPLPHFRRSGVDGYALRASDTAGASLAAAVCLEVVETVPCGLIPAKTIGPGQAARIMTGAAVPEGADTVVMLEMTDAVHQEIGLGGTVAVHKAMNPGDNVTPVGEEAAAGEQLLQKGCIIGPGEAAVLAAFGHSLVKVYKRPRVAIFSTGSELLPVDAPLAPGKIRGSNGYMLACQVQQAGGVPLLMPFLPDEADRVERELLAAAEQADLWITTGGVSVGDKDVLAELFGRWDGELLFNKIAMRPGSPTSVGLWRDKLLFALSGNPGACYVGFELLVRPYLRASQGAPDPLPPAVTAVLDADYGKGSAYPRYIRGASRVEHGTVRVRPSGRDKSSIMVSIKETNCLICLPAGGRGAQRGESVRVLKIGN</sequence>
<keyword evidence="8 13" id="KW-0808">Transferase</keyword>
<dbReference type="AlphaFoldDB" id="A0A081NXG1"/>
<dbReference type="EC" id="2.10.1.1" evidence="5 13"/>
<evidence type="ECO:0000256" key="7">
    <source>
        <dbReference type="ARBA" id="ARBA00022505"/>
    </source>
</evidence>
<dbReference type="GO" id="GO:0061599">
    <property type="term" value="F:molybdopterin molybdotransferase activity"/>
    <property type="evidence" value="ECO:0007669"/>
    <property type="project" value="UniProtKB-UniRule"/>
</dbReference>
<gene>
    <name evidence="15" type="ORF">ET33_18350</name>
</gene>
<dbReference type="InterPro" id="IPR036688">
    <property type="entry name" value="MoeA_C_domain_IV_sf"/>
</dbReference>
<feature type="domain" description="MoaB/Mog" evidence="14">
    <location>
        <begin position="194"/>
        <end position="332"/>
    </location>
</feature>
<keyword evidence="7 13" id="KW-0500">Molybdenum</keyword>
<dbReference type="InterPro" id="IPR036135">
    <property type="entry name" value="MoeA_linker/N_sf"/>
</dbReference>
<dbReference type="GO" id="GO:0006777">
    <property type="term" value="P:Mo-molybdopterin cofactor biosynthetic process"/>
    <property type="evidence" value="ECO:0007669"/>
    <property type="project" value="UniProtKB-UniRule"/>
</dbReference>
<dbReference type="eggNOG" id="COG0303">
    <property type="taxonomic scope" value="Bacteria"/>
</dbReference>
<dbReference type="UniPathway" id="UPA00344"/>
<dbReference type="SUPFAM" id="SSF63882">
    <property type="entry name" value="MoeA N-terminal region -like"/>
    <property type="match status" value="1"/>
</dbReference>
<dbReference type="PANTHER" id="PTHR10192">
    <property type="entry name" value="MOLYBDOPTERIN BIOSYNTHESIS PROTEIN"/>
    <property type="match status" value="1"/>
</dbReference>
<comment type="function">
    <text evidence="2 13">Catalyzes the insertion of molybdate into adenylated molybdopterin with the concomitant release of AMP.</text>
</comment>
<dbReference type="Gene3D" id="2.40.340.10">
    <property type="entry name" value="MoeA, C-terminal, domain IV"/>
    <property type="match status" value="1"/>
</dbReference>
<evidence type="ECO:0000256" key="8">
    <source>
        <dbReference type="ARBA" id="ARBA00022679"/>
    </source>
</evidence>
<dbReference type="Pfam" id="PF03453">
    <property type="entry name" value="MoeA_N"/>
    <property type="match status" value="1"/>
</dbReference>
<dbReference type="InterPro" id="IPR005110">
    <property type="entry name" value="MoeA_linker/N"/>
</dbReference>
<evidence type="ECO:0000256" key="1">
    <source>
        <dbReference type="ARBA" id="ARBA00001946"/>
    </source>
</evidence>
<evidence type="ECO:0000313" key="15">
    <source>
        <dbReference type="EMBL" id="KEQ23134.1"/>
    </source>
</evidence>
<comment type="cofactor">
    <cofactor evidence="1 13">
        <name>Mg(2+)</name>
        <dbReference type="ChEBI" id="CHEBI:18420"/>
    </cofactor>
</comment>
<dbReference type="Pfam" id="PF00994">
    <property type="entry name" value="MoCF_biosynth"/>
    <property type="match status" value="1"/>
</dbReference>
<proteinExistence type="inferred from homology"/>
<keyword evidence="16" id="KW-1185">Reference proteome</keyword>